<dbReference type="AlphaFoldDB" id="A0AAN5CVA9"/>
<gene>
    <name evidence="1" type="ORF">PMAYCL1PPCAC_21054</name>
</gene>
<evidence type="ECO:0000313" key="1">
    <source>
        <dbReference type="EMBL" id="GMR50859.1"/>
    </source>
</evidence>
<name>A0AAN5CVA9_9BILA</name>
<evidence type="ECO:0000313" key="2">
    <source>
        <dbReference type="Proteomes" id="UP001328107"/>
    </source>
</evidence>
<feature type="non-terminal residue" evidence="1">
    <location>
        <position position="62"/>
    </location>
</feature>
<organism evidence="1 2">
    <name type="scientific">Pristionchus mayeri</name>
    <dbReference type="NCBI Taxonomy" id="1317129"/>
    <lineage>
        <taxon>Eukaryota</taxon>
        <taxon>Metazoa</taxon>
        <taxon>Ecdysozoa</taxon>
        <taxon>Nematoda</taxon>
        <taxon>Chromadorea</taxon>
        <taxon>Rhabditida</taxon>
        <taxon>Rhabditina</taxon>
        <taxon>Diplogasteromorpha</taxon>
        <taxon>Diplogasteroidea</taxon>
        <taxon>Neodiplogasteridae</taxon>
        <taxon>Pristionchus</taxon>
    </lineage>
</organism>
<proteinExistence type="predicted"/>
<sequence length="62" mass="6811">VMGTVDVISEDWSITTESPEFMSSGLLLRGDELTPTGIDSDSRNDACLFNREFLPIPGMKDC</sequence>
<dbReference type="EMBL" id="BTRK01000005">
    <property type="protein sequence ID" value="GMR50859.1"/>
    <property type="molecule type" value="Genomic_DNA"/>
</dbReference>
<accession>A0AAN5CVA9</accession>
<comment type="caution">
    <text evidence="1">The sequence shown here is derived from an EMBL/GenBank/DDBJ whole genome shotgun (WGS) entry which is preliminary data.</text>
</comment>
<protein>
    <submittedName>
        <fullName evidence="1">Uncharacterized protein</fullName>
    </submittedName>
</protein>
<reference evidence="2" key="1">
    <citation type="submission" date="2022-10" db="EMBL/GenBank/DDBJ databases">
        <title>Genome assembly of Pristionchus species.</title>
        <authorList>
            <person name="Yoshida K."/>
            <person name="Sommer R.J."/>
        </authorList>
    </citation>
    <scope>NUCLEOTIDE SEQUENCE [LARGE SCALE GENOMIC DNA]</scope>
    <source>
        <strain evidence="2">RS5460</strain>
    </source>
</reference>
<dbReference type="Proteomes" id="UP001328107">
    <property type="component" value="Unassembled WGS sequence"/>
</dbReference>
<feature type="non-terminal residue" evidence="1">
    <location>
        <position position="1"/>
    </location>
</feature>
<keyword evidence="2" id="KW-1185">Reference proteome</keyword>